<dbReference type="Proteomes" id="UP000285317">
    <property type="component" value="Chromosome"/>
</dbReference>
<dbReference type="AlphaFoldDB" id="A0A3T0SZR5"/>
<dbReference type="Pfam" id="PF00248">
    <property type="entry name" value="Aldo_ket_red"/>
    <property type="match status" value="1"/>
</dbReference>
<dbReference type="InterPro" id="IPR036812">
    <property type="entry name" value="NAD(P)_OxRdtase_dom_sf"/>
</dbReference>
<evidence type="ECO:0000259" key="2">
    <source>
        <dbReference type="Pfam" id="PF00248"/>
    </source>
</evidence>
<dbReference type="RefSeq" id="WP_127886756.1">
    <property type="nucleotide sequence ID" value="NZ_CP028137.1"/>
</dbReference>
<dbReference type="GO" id="GO:0005829">
    <property type="term" value="C:cytosol"/>
    <property type="evidence" value="ECO:0007669"/>
    <property type="project" value="UniProtKB-ARBA"/>
</dbReference>
<dbReference type="InterPro" id="IPR020471">
    <property type="entry name" value="AKR"/>
</dbReference>
<dbReference type="PANTHER" id="PTHR43364:SF4">
    <property type="entry name" value="NAD(P)-LINKED OXIDOREDUCTASE SUPERFAMILY PROTEIN"/>
    <property type="match status" value="1"/>
</dbReference>
<dbReference type="KEGG" id="rfs:C1I64_07280"/>
<gene>
    <name evidence="3" type="ORF">C1I64_07280</name>
</gene>
<dbReference type="Gene3D" id="3.20.20.100">
    <property type="entry name" value="NADP-dependent oxidoreductase domain"/>
    <property type="match status" value="1"/>
</dbReference>
<evidence type="ECO:0000313" key="3">
    <source>
        <dbReference type="EMBL" id="AZZ51871.1"/>
    </source>
</evidence>
<dbReference type="PRINTS" id="PR00069">
    <property type="entry name" value="ALDKETRDTASE"/>
</dbReference>
<dbReference type="InterPro" id="IPR050523">
    <property type="entry name" value="AKR_Detox_Biosynth"/>
</dbReference>
<dbReference type="FunFam" id="3.20.20.100:FF:000004">
    <property type="entry name" value="Oxidoreductase, aldo/keto reductase"/>
    <property type="match status" value="1"/>
</dbReference>
<dbReference type="PANTHER" id="PTHR43364">
    <property type="entry name" value="NADH-SPECIFIC METHYLGLYOXAL REDUCTASE-RELATED"/>
    <property type="match status" value="1"/>
</dbReference>
<accession>A0A3T0SZR5</accession>
<name>A0A3T0SZR5_9MICO</name>
<dbReference type="SUPFAM" id="SSF51430">
    <property type="entry name" value="NAD(P)-linked oxidoreductase"/>
    <property type="match status" value="1"/>
</dbReference>
<feature type="domain" description="NADP-dependent oxidoreductase" evidence="2">
    <location>
        <begin position="15"/>
        <end position="313"/>
    </location>
</feature>
<dbReference type="InterPro" id="IPR023210">
    <property type="entry name" value="NADP_OxRdtase_dom"/>
</dbReference>
<sequence length="338" mass="36635">MEYRPLGRTGVSVSPLALGTMMFGPWGNEDRADSIRVIHAALDAGINVVDTADVYSGGVSEEIVGEALQGRRDDVVLATKFFMPMGDGPNRSGGSRKYILRAVEDSLRRLRTDYIDLYQVHRPSPTTDVEETLGALTDLVRQGKVRSIGSSSYSGSQIVEAQWAARERGLERFVTEQPPYSILVRGIEEDVLPTTQRHGMGTLTYSPLAGGWLSGRWRKDAAGTPTSSARPSARFDMSTPANQRKLDVVEELAVLAESAGIPLIQLAIAFVIRHPGVTSAIIGPRTREQLESQLPAADVVLAAEVLDRIDELVAPGVTLNPDDNSYGATELTPAARRR</sequence>
<protein>
    <submittedName>
        <fullName evidence="3">Aldo/keto reductase</fullName>
    </submittedName>
</protein>
<evidence type="ECO:0000256" key="1">
    <source>
        <dbReference type="ARBA" id="ARBA00023002"/>
    </source>
</evidence>
<dbReference type="EMBL" id="CP028137">
    <property type="protein sequence ID" value="AZZ51871.1"/>
    <property type="molecule type" value="Genomic_DNA"/>
</dbReference>
<reference evidence="3 4" key="1">
    <citation type="submission" date="2018-03" db="EMBL/GenBank/DDBJ databases">
        <title>Bacteriophage NCPPB3778 and a type I-E CRISPR drive the evolution of the US Biological Select Agent, Rathayibacter toxicus.</title>
        <authorList>
            <person name="Davis E.W.II."/>
            <person name="Tabima J.F."/>
            <person name="Weisberg A.J."/>
            <person name="Dantas Lopes L."/>
            <person name="Wiseman M.S."/>
            <person name="Wiseman M.S."/>
            <person name="Pupko T."/>
            <person name="Belcher M.S."/>
            <person name="Sechler A.J."/>
            <person name="Tancos M.A."/>
            <person name="Schroeder B.K."/>
            <person name="Murray T.D."/>
            <person name="Luster D.G."/>
            <person name="Schneider W.L."/>
            <person name="Rogers E."/>
            <person name="Andreote F.D."/>
            <person name="Grunwald N.J."/>
            <person name="Putnam M.L."/>
            <person name="Chang J.H."/>
        </authorList>
    </citation>
    <scope>NUCLEOTIDE SEQUENCE [LARGE SCALE GENOMIC DNA]</scope>
    <source>
        <strain evidence="3 4">DSM 15932</strain>
    </source>
</reference>
<dbReference type="GO" id="GO:0016491">
    <property type="term" value="F:oxidoreductase activity"/>
    <property type="evidence" value="ECO:0007669"/>
    <property type="project" value="UniProtKB-KW"/>
</dbReference>
<evidence type="ECO:0000313" key="4">
    <source>
        <dbReference type="Proteomes" id="UP000285317"/>
    </source>
</evidence>
<organism evidence="3 4">
    <name type="scientific">Rathayibacter festucae DSM 15932</name>
    <dbReference type="NCBI Taxonomy" id="1328866"/>
    <lineage>
        <taxon>Bacteria</taxon>
        <taxon>Bacillati</taxon>
        <taxon>Actinomycetota</taxon>
        <taxon>Actinomycetes</taxon>
        <taxon>Micrococcales</taxon>
        <taxon>Microbacteriaceae</taxon>
        <taxon>Rathayibacter</taxon>
    </lineage>
</organism>
<proteinExistence type="predicted"/>
<keyword evidence="1" id="KW-0560">Oxidoreductase</keyword>